<keyword evidence="2" id="KW-1185">Reference proteome</keyword>
<protein>
    <submittedName>
        <fullName evidence="1">Uncharacterized protein</fullName>
    </submittedName>
</protein>
<proteinExistence type="predicted"/>
<sequence length="83" mass="9365">MVIELGLAVEIKMDYRKDYSGENQVIVSAGEIERGVRKLMENDNKTRKNLKEMSEKSRKAMMEGGSSFTSLGCFIDDVISNLE</sequence>
<organism evidence="1 2">
    <name type="scientific">Pistacia atlantica</name>
    <dbReference type="NCBI Taxonomy" id="434234"/>
    <lineage>
        <taxon>Eukaryota</taxon>
        <taxon>Viridiplantae</taxon>
        <taxon>Streptophyta</taxon>
        <taxon>Embryophyta</taxon>
        <taxon>Tracheophyta</taxon>
        <taxon>Spermatophyta</taxon>
        <taxon>Magnoliopsida</taxon>
        <taxon>eudicotyledons</taxon>
        <taxon>Gunneridae</taxon>
        <taxon>Pentapetalae</taxon>
        <taxon>rosids</taxon>
        <taxon>malvids</taxon>
        <taxon>Sapindales</taxon>
        <taxon>Anacardiaceae</taxon>
        <taxon>Pistacia</taxon>
    </lineage>
</organism>
<dbReference type="Proteomes" id="UP001164250">
    <property type="component" value="Chromosome 9"/>
</dbReference>
<dbReference type="EMBL" id="CM047905">
    <property type="protein sequence ID" value="KAJ0087600.1"/>
    <property type="molecule type" value="Genomic_DNA"/>
</dbReference>
<evidence type="ECO:0000313" key="1">
    <source>
        <dbReference type="EMBL" id="KAJ0087600.1"/>
    </source>
</evidence>
<reference evidence="2" key="1">
    <citation type="journal article" date="2023" name="G3 (Bethesda)">
        <title>Genome assembly and association tests identify interacting loci associated with vigor, precocity, and sex in interspecific pistachio rootstocks.</title>
        <authorList>
            <person name="Palmer W."/>
            <person name="Jacygrad E."/>
            <person name="Sagayaradj S."/>
            <person name="Cavanaugh K."/>
            <person name="Han R."/>
            <person name="Bertier L."/>
            <person name="Beede B."/>
            <person name="Kafkas S."/>
            <person name="Golino D."/>
            <person name="Preece J."/>
            <person name="Michelmore R."/>
        </authorList>
    </citation>
    <scope>NUCLEOTIDE SEQUENCE [LARGE SCALE GENOMIC DNA]</scope>
</reference>
<accession>A0ACC1AM10</accession>
<gene>
    <name evidence="1" type="ORF">Patl1_33199</name>
</gene>
<comment type="caution">
    <text evidence="1">The sequence shown here is derived from an EMBL/GenBank/DDBJ whole genome shotgun (WGS) entry which is preliminary data.</text>
</comment>
<evidence type="ECO:0000313" key="2">
    <source>
        <dbReference type="Proteomes" id="UP001164250"/>
    </source>
</evidence>
<name>A0ACC1AM10_9ROSI</name>